<proteinExistence type="predicted"/>
<protein>
    <submittedName>
        <fullName evidence="2">DUF6471 domain-containing protein</fullName>
    </submittedName>
</protein>
<evidence type="ECO:0000313" key="2">
    <source>
        <dbReference type="EMBL" id="MFD1191414.1"/>
    </source>
</evidence>
<organism evidence="2 3">
    <name type="scientific">Phenylobacterium conjunctum</name>
    <dbReference type="NCBI Taxonomy" id="1298959"/>
    <lineage>
        <taxon>Bacteria</taxon>
        <taxon>Pseudomonadati</taxon>
        <taxon>Pseudomonadota</taxon>
        <taxon>Alphaproteobacteria</taxon>
        <taxon>Caulobacterales</taxon>
        <taxon>Caulobacteraceae</taxon>
        <taxon>Phenylobacterium</taxon>
    </lineage>
</organism>
<dbReference type="Proteomes" id="UP001597216">
    <property type="component" value="Unassembled WGS sequence"/>
</dbReference>
<dbReference type="EMBL" id="JBHTLQ010000027">
    <property type="protein sequence ID" value="MFD1191414.1"/>
    <property type="molecule type" value="Genomic_DNA"/>
</dbReference>
<reference evidence="3" key="1">
    <citation type="journal article" date="2019" name="Int. J. Syst. Evol. Microbiol.">
        <title>The Global Catalogue of Microorganisms (GCM) 10K type strain sequencing project: providing services to taxonomists for standard genome sequencing and annotation.</title>
        <authorList>
            <consortium name="The Broad Institute Genomics Platform"/>
            <consortium name="The Broad Institute Genome Sequencing Center for Infectious Disease"/>
            <person name="Wu L."/>
            <person name="Ma J."/>
        </authorList>
    </citation>
    <scope>NUCLEOTIDE SEQUENCE [LARGE SCALE GENOMIC DNA]</scope>
    <source>
        <strain evidence="3">CCUG 55074</strain>
    </source>
</reference>
<name>A0ABW3T2K4_9CAUL</name>
<dbReference type="Pfam" id="PF20075">
    <property type="entry name" value="DUF6471"/>
    <property type="match status" value="1"/>
</dbReference>
<keyword evidence="3" id="KW-1185">Reference proteome</keyword>
<dbReference type="InterPro" id="IPR045526">
    <property type="entry name" value="DUF6471"/>
</dbReference>
<comment type="caution">
    <text evidence="2">The sequence shown here is derived from an EMBL/GenBank/DDBJ whole genome shotgun (WGS) entry which is preliminary data.</text>
</comment>
<dbReference type="RefSeq" id="WP_374343852.1">
    <property type="nucleotide sequence ID" value="NZ_JBHTLQ010000027.1"/>
</dbReference>
<evidence type="ECO:0000313" key="3">
    <source>
        <dbReference type="Proteomes" id="UP001597216"/>
    </source>
</evidence>
<sequence>MAEPTDDVRGLLKAELARRGIDYAELARLLDLHGLTYTEAEVTEQIERAPLTGPFVTQCFEAMGAPVVHLDF</sequence>
<evidence type="ECO:0000259" key="1">
    <source>
        <dbReference type="Pfam" id="PF20075"/>
    </source>
</evidence>
<accession>A0ABW3T2K4</accession>
<gene>
    <name evidence="2" type="ORF">ACFQ27_12565</name>
</gene>
<feature type="domain" description="DUF6471" evidence="1">
    <location>
        <begin position="7"/>
        <end position="65"/>
    </location>
</feature>